<dbReference type="Pfam" id="PF14559">
    <property type="entry name" value="TPR_19"/>
    <property type="match status" value="1"/>
</dbReference>
<dbReference type="EMBL" id="MDHN01000021">
    <property type="protein sequence ID" value="OFC70846.1"/>
    <property type="molecule type" value="Genomic_DNA"/>
</dbReference>
<name>A0A1E7ZBE3_9ALTE</name>
<dbReference type="PROSITE" id="PS50110">
    <property type="entry name" value="RESPONSE_REGULATORY"/>
    <property type="match status" value="1"/>
</dbReference>
<evidence type="ECO:0000313" key="4">
    <source>
        <dbReference type="EMBL" id="OFC70846.1"/>
    </source>
</evidence>
<dbReference type="Pfam" id="PF00072">
    <property type="entry name" value="Response_reg"/>
    <property type="match status" value="1"/>
</dbReference>
<organism evidence="4 5">
    <name type="scientific">Alteromonas confluentis</name>
    <dbReference type="NCBI Taxonomy" id="1656094"/>
    <lineage>
        <taxon>Bacteria</taxon>
        <taxon>Pseudomonadati</taxon>
        <taxon>Pseudomonadota</taxon>
        <taxon>Gammaproteobacteria</taxon>
        <taxon>Alteromonadales</taxon>
        <taxon>Alteromonadaceae</taxon>
        <taxon>Alteromonas/Salinimonas group</taxon>
        <taxon>Alteromonas</taxon>
    </lineage>
</organism>
<keyword evidence="5" id="KW-1185">Reference proteome</keyword>
<protein>
    <recommendedName>
        <fullName evidence="3">Response regulatory domain-containing protein</fullName>
    </recommendedName>
</protein>
<dbReference type="GO" id="GO:0000160">
    <property type="term" value="P:phosphorelay signal transduction system"/>
    <property type="evidence" value="ECO:0007669"/>
    <property type="project" value="InterPro"/>
</dbReference>
<dbReference type="InterPro" id="IPR011006">
    <property type="entry name" value="CheY-like_superfamily"/>
</dbReference>
<dbReference type="InterPro" id="IPR019734">
    <property type="entry name" value="TPR_rpt"/>
</dbReference>
<dbReference type="AlphaFoldDB" id="A0A1E7ZBE3"/>
<evidence type="ECO:0000259" key="3">
    <source>
        <dbReference type="PROSITE" id="PS50110"/>
    </source>
</evidence>
<comment type="caution">
    <text evidence="1">Lacks conserved residue(s) required for the propagation of feature annotation.</text>
</comment>
<dbReference type="SUPFAM" id="SSF52172">
    <property type="entry name" value="CheY-like"/>
    <property type="match status" value="1"/>
</dbReference>
<dbReference type="SMART" id="SM00448">
    <property type="entry name" value="REC"/>
    <property type="match status" value="1"/>
</dbReference>
<comment type="caution">
    <text evidence="4">The sequence shown here is derived from an EMBL/GenBank/DDBJ whole genome shotgun (WGS) entry which is preliminary data.</text>
</comment>
<dbReference type="OrthoDB" id="7298659at2"/>
<feature type="domain" description="Response regulatory" evidence="3">
    <location>
        <begin position="14"/>
        <end position="133"/>
    </location>
</feature>
<dbReference type="InterPro" id="IPR001789">
    <property type="entry name" value="Sig_transdc_resp-reg_receiver"/>
</dbReference>
<reference evidence="4 5" key="1">
    <citation type="submission" date="2016-08" db="EMBL/GenBank/DDBJ databases">
        <authorList>
            <person name="Seilhamer J.J."/>
        </authorList>
    </citation>
    <scope>NUCLEOTIDE SEQUENCE [LARGE SCALE GENOMIC DNA]</scope>
    <source>
        <strain evidence="4 5">KCTC 42603</strain>
    </source>
</reference>
<dbReference type="Gene3D" id="3.40.50.2300">
    <property type="match status" value="1"/>
</dbReference>
<evidence type="ECO:0000256" key="1">
    <source>
        <dbReference type="PROSITE-ProRule" id="PRU00169"/>
    </source>
</evidence>
<dbReference type="Pfam" id="PF13181">
    <property type="entry name" value="TPR_8"/>
    <property type="match status" value="1"/>
</dbReference>
<keyword evidence="2" id="KW-0802">TPR repeat</keyword>
<accession>A0A1E7ZBE3</accession>
<evidence type="ECO:0000256" key="2">
    <source>
        <dbReference type="PROSITE-ProRule" id="PRU00339"/>
    </source>
</evidence>
<dbReference type="PROSITE" id="PS50005">
    <property type="entry name" value="TPR"/>
    <property type="match status" value="2"/>
</dbReference>
<gene>
    <name evidence="4" type="ORF">BFC18_10355</name>
</gene>
<feature type="repeat" description="TPR" evidence="2">
    <location>
        <begin position="452"/>
        <end position="485"/>
    </location>
</feature>
<feature type="repeat" description="TPR" evidence="2">
    <location>
        <begin position="239"/>
        <end position="272"/>
    </location>
</feature>
<dbReference type="Gene3D" id="1.25.40.10">
    <property type="entry name" value="Tetratricopeptide repeat domain"/>
    <property type="match status" value="1"/>
</dbReference>
<sequence>MEKFPPVTPVDDLKALIIDNQGLVHDVVSNALKDAGILRVDSAFNAFHAIRLCDENVYDIVMIAFNVSSDKDGFHLFEELKHYQHITDKTTVVFLSAETSQALVNCIVELQPDDFWVKPLDKKRVTQRFQYLLNIRRKLHKLLCCLQNHDYSSAIYYAERQLTDKTVSEFHPRLKRIIGESYLALRDYNKAEAYFHDLLKQYDHAWIHIGLARALLRQHKMEEAESLLEDLLARDDTRFMTYDLLAQYYIEKEQFDKAYEQMREASKLAPRNIERNKRVWDLARLNHDKLGQLLAVQNMAKYAKNSIHDSPELTLNVLRTTVDVATSANGAEAEKLVKKVETDLIEFERQQGLDKELADQRAVLQARLLCLKNDKKSAEAIMKTKRPDTDGLSMEDNLDKMKAFHELGMREHCLSMLEKLHRQIAGDTFTSQVVDEYLKQESIERKEINFTTRELKEMAAVNYKENRFGPAYQNLKQALTLSPDNKQIALSLLKIMVQLNKKEPLNDAQIETAVKAAVLLSDDYLGPAQAAKRDEYVAQMNIAAQIQEKMTVSENLLS</sequence>
<dbReference type="SUPFAM" id="SSF48452">
    <property type="entry name" value="TPR-like"/>
    <property type="match status" value="1"/>
</dbReference>
<dbReference type="InterPro" id="IPR011990">
    <property type="entry name" value="TPR-like_helical_dom_sf"/>
</dbReference>
<dbReference type="STRING" id="1656094.BFC18_10355"/>
<dbReference type="SMART" id="SM00028">
    <property type="entry name" value="TPR"/>
    <property type="match status" value="3"/>
</dbReference>
<evidence type="ECO:0000313" key="5">
    <source>
        <dbReference type="Proteomes" id="UP000175691"/>
    </source>
</evidence>
<dbReference type="RefSeq" id="WP_070125239.1">
    <property type="nucleotide sequence ID" value="NZ_MDHN01000021.1"/>
</dbReference>
<dbReference type="Proteomes" id="UP000175691">
    <property type="component" value="Unassembled WGS sequence"/>
</dbReference>
<proteinExistence type="predicted"/>